<dbReference type="EMBL" id="JANPWB010000016">
    <property type="protein sequence ID" value="KAJ1081601.1"/>
    <property type="molecule type" value="Genomic_DNA"/>
</dbReference>
<name>A0AAV7KQD7_PLEWA</name>
<evidence type="ECO:0000313" key="2">
    <source>
        <dbReference type="EMBL" id="KAJ1081601.1"/>
    </source>
</evidence>
<comment type="caution">
    <text evidence="2">The sequence shown here is derived from an EMBL/GenBank/DDBJ whole genome shotgun (WGS) entry which is preliminary data.</text>
</comment>
<protein>
    <recommendedName>
        <fullName evidence="4">Secreted protein</fullName>
    </recommendedName>
</protein>
<dbReference type="AlphaFoldDB" id="A0AAV7KQD7"/>
<sequence>MGWAYFCWRGGGGLVFSSLPLAADVADCSGGRIFGGFAVVGQNVRGGWPRRYCGGLQTGGKRLLPPRLIQPQAKKRRANNHVLVLACLVLKTGL</sequence>
<evidence type="ECO:0000313" key="3">
    <source>
        <dbReference type="Proteomes" id="UP001066276"/>
    </source>
</evidence>
<feature type="chain" id="PRO_5043709211" description="Secreted protein" evidence="1">
    <location>
        <begin position="23"/>
        <end position="94"/>
    </location>
</feature>
<evidence type="ECO:0008006" key="4">
    <source>
        <dbReference type="Google" id="ProtNLM"/>
    </source>
</evidence>
<keyword evidence="3" id="KW-1185">Reference proteome</keyword>
<proteinExistence type="predicted"/>
<feature type="signal peptide" evidence="1">
    <location>
        <begin position="1"/>
        <end position="22"/>
    </location>
</feature>
<gene>
    <name evidence="2" type="ORF">NDU88_001780</name>
</gene>
<reference evidence="2" key="1">
    <citation type="journal article" date="2022" name="bioRxiv">
        <title>Sequencing and chromosome-scale assembly of the giantPleurodeles waltlgenome.</title>
        <authorList>
            <person name="Brown T."/>
            <person name="Elewa A."/>
            <person name="Iarovenko S."/>
            <person name="Subramanian E."/>
            <person name="Araus A.J."/>
            <person name="Petzold A."/>
            <person name="Susuki M."/>
            <person name="Suzuki K.-i.T."/>
            <person name="Hayashi T."/>
            <person name="Toyoda A."/>
            <person name="Oliveira C."/>
            <person name="Osipova E."/>
            <person name="Leigh N.D."/>
            <person name="Simon A."/>
            <person name="Yun M.H."/>
        </authorList>
    </citation>
    <scope>NUCLEOTIDE SEQUENCE</scope>
    <source>
        <strain evidence="2">20211129_DDA</strain>
        <tissue evidence="2">Liver</tissue>
    </source>
</reference>
<accession>A0AAV7KQD7</accession>
<organism evidence="2 3">
    <name type="scientific">Pleurodeles waltl</name>
    <name type="common">Iberian ribbed newt</name>
    <dbReference type="NCBI Taxonomy" id="8319"/>
    <lineage>
        <taxon>Eukaryota</taxon>
        <taxon>Metazoa</taxon>
        <taxon>Chordata</taxon>
        <taxon>Craniata</taxon>
        <taxon>Vertebrata</taxon>
        <taxon>Euteleostomi</taxon>
        <taxon>Amphibia</taxon>
        <taxon>Batrachia</taxon>
        <taxon>Caudata</taxon>
        <taxon>Salamandroidea</taxon>
        <taxon>Salamandridae</taxon>
        <taxon>Pleurodelinae</taxon>
        <taxon>Pleurodeles</taxon>
    </lineage>
</organism>
<evidence type="ECO:0000256" key="1">
    <source>
        <dbReference type="SAM" id="SignalP"/>
    </source>
</evidence>
<dbReference type="Proteomes" id="UP001066276">
    <property type="component" value="Chromosome 12"/>
</dbReference>
<keyword evidence="1" id="KW-0732">Signal</keyword>